<gene>
    <name evidence="2" type="ORF">ACJMK2_019824</name>
</gene>
<dbReference type="InterPro" id="IPR013320">
    <property type="entry name" value="ConA-like_dom_sf"/>
</dbReference>
<dbReference type="EMBL" id="JBJQND010000017">
    <property type="protein sequence ID" value="KAL3841718.1"/>
    <property type="molecule type" value="Genomic_DNA"/>
</dbReference>
<protein>
    <recommendedName>
        <fullName evidence="1">MAM domain-containing protein</fullName>
    </recommendedName>
</protein>
<evidence type="ECO:0000313" key="2">
    <source>
        <dbReference type="EMBL" id="KAL3841718.1"/>
    </source>
</evidence>
<evidence type="ECO:0000259" key="1">
    <source>
        <dbReference type="PROSITE" id="PS50060"/>
    </source>
</evidence>
<name>A0ABD3TZC2_SINWO</name>
<dbReference type="Gene3D" id="2.60.120.200">
    <property type="match status" value="1"/>
</dbReference>
<dbReference type="PANTHER" id="PTHR23282">
    <property type="entry name" value="APICAL ENDOSOMAL GLYCOPROTEIN PRECURSOR"/>
    <property type="match status" value="1"/>
</dbReference>
<dbReference type="InterPro" id="IPR000998">
    <property type="entry name" value="MAM_dom"/>
</dbReference>
<dbReference type="InterPro" id="IPR051560">
    <property type="entry name" value="MAM_domain-containing"/>
</dbReference>
<dbReference type="SUPFAM" id="SSF49899">
    <property type="entry name" value="Concanavalin A-like lectins/glucanases"/>
    <property type="match status" value="1"/>
</dbReference>
<sequence>PVTAGTCLYITTNQQEHVSAQISVSIKESNVSRCLSLWHMASKNYSGSLNVITEKCDIGIKQLRNTTRTNFAETWNLSTVRVESGVYKIVIEGVWTSATGGVLAIDDVTLNETDCS</sequence>
<keyword evidence="3" id="KW-1185">Reference proteome</keyword>
<dbReference type="PROSITE" id="PS50060">
    <property type="entry name" value="MAM_2"/>
    <property type="match status" value="1"/>
</dbReference>
<accession>A0ABD3TZC2</accession>
<dbReference type="Proteomes" id="UP001634394">
    <property type="component" value="Unassembled WGS sequence"/>
</dbReference>
<comment type="caution">
    <text evidence="2">The sequence shown here is derived from an EMBL/GenBank/DDBJ whole genome shotgun (WGS) entry which is preliminary data.</text>
</comment>
<proteinExistence type="predicted"/>
<dbReference type="AlphaFoldDB" id="A0ABD3TZC2"/>
<feature type="non-terminal residue" evidence="2">
    <location>
        <position position="1"/>
    </location>
</feature>
<dbReference type="Pfam" id="PF00629">
    <property type="entry name" value="MAM"/>
    <property type="match status" value="1"/>
</dbReference>
<organism evidence="2 3">
    <name type="scientific">Sinanodonta woodiana</name>
    <name type="common">Chinese pond mussel</name>
    <name type="synonym">Anodonta woodiana</name>
    <dbReference type="NCBI Taxonomy" id="1069815"/>
    <lineage>
        <taxon>Eukaryota</taxon>
        <taxon>Metazoa</taxon>
        <taxon>Spiralia</taxon>
        <taxon>Lophotrochozoa</taxon>
        <taxon>Mollusca</taxon>
        <taxon>Bivalvia</taxon>
        <taxon>Autobranchia</taxon>
        <taxon>Heteroconchia</taxon>
        <taxon>Palaeoheterodonta</taxon>
        <taxon>Unionida</taxon>
        <taxon>Unionoidea</taxon>
        <taxon>Unionidae</taxon>
        <taxon>Unioninae</taxon>
        <taxon>Sinanodonta</taxon>
    </lineage>
</organism>
<dbReference type="PANTHER" id="PTHR23282:SF101">
    <property type="entry name" value="MAM DOMAIN-CONTAINING PROTEIN"/>
    <property type="match status" value="1"/>
</dbReference>
<reference evidence="2 3" key="1">
    <citation type="submission" date="2024-11" db="EMBL/GenBank/DDBJ databases">
        <title>Chromosome-level genome assembly of the freshwater bivalve Anodonta woodiana.</title>
        <authorList>
            <person name="Chen X."/>
        </authorList>
    </citation>
    <scope>NUCLEOTIDE SEQUENCE [LARGE SCALE GENOMIC DNA]</scope>
    <source>
        <strain evidence="2">MN2024</strain>
        <tissue evidence="2">Gills</tissue>
    </source>
</reference>
<evidence type="ECO:0000313" key="3">
    <source>
        <dbReference type="Proteomes" id="UP001634394"/>
    </source>
</evidence>
<feature type="domain" description="MAM" evidence="1">
    <location>
        <begin position="34"/>
        <end position="116"/>
    </location>
</feature>